<proteinExistence type="predicted"/>
<evidence type="ECO:0000313" key="2">
    <source>
        <dbReference type="Proteomes" id="UP000824072"/>
    </source>
</evidence>
<reference evidence="1" key="1">
    <citation type="submission" date="2020-10" db="EMBL/GenBank/DDBJ databases">
        <authorList>
            <person name="Gilroy R."/>
        </authorList>
    </citation>
    <scope>NUCLEOTIDE SEQUENCE</scope>
    <source>
        <strain evidence="1">ChiHcec3-11533</strain>
    </source>
</reference>
<comment type="caution">
    <text evidence="1">The sequence shown here is derived from an EMBL/GenBank/DDBJ whole genome shotgun (WGS) entry which is preliminary data.</text>
</comment>
<reference evidence="1" key="2">
    <citation type="journal article" date="2021" name="PeerJ">
        <title>Extensive microbial diversity within the chicken gut microbiome revealed by metagenomics and culture.</title>
        <authorList>
            <person name="Gilroy R."/>
            <person name="Ravi A."/>
            <person name="Getino M."/>
            <person name="Pursley I."/>
            <person name="Horton D.L."/>
            <person name="Alikhan N.F."/>
            <person name="Baker D."/>
            <person name="Gharbi K."/>
            <person name="Hall N."/>
            <person name="Watson M."/>
            <person name="Adriaenssens E.M."/>
            <person name="Foster-Nyarko E."/>
            <person name="Jarju S."/>
            <person name="Secka A."/>
            <person name="Antonio M."/>
            <person name="Oren A."/>
            <person name="Chaudhuri R.R."/>
            <person name="La Ragione R."/>
            <person name="Hildebrand F."/>
            <person name="Pallen M.J."/>
        </authorList>
    </citation>
    <scope>NUCLEOTIDE SEQUENCE</scope>
    <source>
        <strain evidence="1">ChiHcec3-11533</strain>
    </source>
</reference>
<gene>
    <name evidence="1" type="ORF">IAB02_09565</name>
</gene>
<dbReference type="Proteomes" id="UP000824072">
    <property type="component" value="Unassembled WGS sequence"/>
</dbReference>
<sequence>MPAWREWLNRLKGARRIEWLVLALALILAALFLLSNADTSGQETVAKTDLEARLERVLEAVDGAGKVRTMVTQREEEIIGVLVVAEGAGEMRVRLEIAQAVQALLDVELSRIEVVQMRGEEGT</sequence>
<evidence type="ECO:0008006" key="3">
    <source>
        <dbReference type="Google" id="ProtNLM"/>
    </source>
</evidence>
<protein>
    <recommendedName>
        <fullName evidence="3">Stage III sporulation protein AG</fullName>
    </recommendedName>
</protein>
<dbReference type="AlphaFoldDB" id="A0A9D1IF69"/>
<name>A0A9D1IF69_9FIRM</name>
<dbReference type="EMBL" id="DVMU01000205">
    <property type="protein sequence ID" value="HIU34799.1"/>
    <property type="molecule type" value="Genomic_DNA"/>
</dbReference>
<evidence type="ECO:0000313" key="1">
    <source>
        <dbReference type="EMBL" id="HIU34799.1"/>
    </source>
</evidence>
<organism evidence="1 2">
    <name type="scientific">Candidatus Pullichristensenella excrementigallinarum</name>
    <dbReference type="NCBI Taxonomy" id="2840907"/>
    <lineage>
        <taxon>Bacteria</taxon>
        <taxon>Bacillati</taxon>
        <taxon>Bacillota</taxon>
        <taxon>Clostridia</taxon>
        <taxon>Candidatus Pullichristensenella</taxon>
    </lineage>
</organism>
<accession>A0A9D1IF69</accession>